<accession>A0A2N0NY03</accession>
<organism evidence="1 2">
    <name type="scientific">Rhizophagus irregularis</name>
    <dbReference type="NCBI Taxonomy" id="588596"/>
    <lineage>
        <taxon>Eukaryota</taxon>
        <taxon>Fungi</taxon>
        <taxon>Fungi incertae sedis</taxon>
        <taxon>Mucoromycota</taxon>
        <taxon>Glomeromycotina</taxon>
        <taxon>Glomeromycetes</taxon>
        <taxon>Glomerales</taxon>
        <taxon>Glomeraceae</taxon>
        <taxon>Rhizophagus</taxon>
    </lineage>
</organism>
<reference evidence="1 2" key="2">
    <citation type="submission" date="2017-09" db="EMBL/GenBank/DDBJ databases">
        <title>Extensive intraspecific genome diversity in a model arbuscular mycorrhizal fungus.</title>
        <authorList>
            <person name="Chen E.C."/>
            <person name="Morin E."/>
            <person name="Beaudet D."/>
            <person name="Noel J."/>
            <person name="Ndikumana S."/>
            <person name="Charron P."/>
            <person name="St-Onge C."/>
            <person name="Giorgi J."/>
            <person name="Grigoriev I.V."/>
            <person name="Roux C."/>
            <person name="Martin F.M."/>
            <person name="Corradi N."/>
        </authorList>
    </citation>
    <scope>NUCLEOTIDE SEQUENCE [LARGE SCALE GENOMIC DNA]</scope>
    <source>
        <strain evidence="1 2">A5</strain>
    </source>
</reference>
<dbReference type="VEuPathDB" id="FungiDB:RhiirA1_469327"/>
<dbReference type="EMBL" id="LLXJ01002186">
    <property type="protein sequence ID" value="PKB99449.1"/>
    <property type="molecule type" value="Genomic_DNA"/>
</dbReference>
<dbReference type="AlphaFoldDB" id="A0A2N0NY03"/>
<evidence type="ECO:0000313" key="2">
    <source>
        <dbReference type="Proteomes" id="UP000232722"/>
    </source>
</evidence>
<evidence type="ECO:0000313" key="1">
    <source>
        <dbReference type="EMBL" id="PKB99449.1"/>
    </source>
</evidence>
<name>A0A2N0NY03_9GLOM</name>
<gene>
    <name evidence="1" type="ORF">RhiirA5_429674</name>
</gene>
<protein>
    <submittedName>
        <fullName evidence="1">Uncharacterized protein</fullName>
    </submittedName>
</protein>
<proteinExistence type="predicted"/>
<reference evidence="1 2" key="1">
    <citation type="submission" date="2016-04" db="EMBL/GenBank/DDBJ databases">
        <title>Genome analyses suggest a sexual origin of heterokaryosis in a supposedly ancient asexual fungus.</title>
        <authorList>
            <person name="Ropars J."/>
            <person name="Sedzielewska K."/>
            <person name="Noel J."/>
            <person name="Charron P."/>
            <person name="Farinelli L."/>
            <person name="Marton T."/>
            <person name="Kruger M."/>
            <person name="Pelin A."/>
            <person name="Brachmann A."/>
            <person name="Corradi N."/>
        </authorList>
    </citation>
    <scope>NUCLEOTIDE SEQUENCE [LARGE SCALE GENOMIC DNA]</scope>
    <source>
        <strain evidence="1 2">A5</strain>
    </source>
</reference>
<dbReference type="Proteomes" id="UP000232722">
    <property type="component" value="Unassembled WGS sequence"/>
</dbReference>
<comment type="caution">
    <text evidence="1">The sequence shown here is derived from an EMBL/GenBank/DDBJ whole genome shotgun (WGS) entry which is preliminary data.</text>
</comment>
<sequence>MCIYNKLAIYINDFTPSIKDIRLTFGRWTFKGKNKAEFIQAETKRMELIQSKKLGPEFAEKRHSEAIYISRPLSALISKCLSTNSSSISIGNKKDSNYIYVSEEQDLDIDIESSSSQNLSLKIQNTSTSFKKRNIEELNLETDDNSVGKRIKTS</sequence>